<reference evidence="1 2" key="1">
    <citation type="journal article" date="2018" name="Proc. Natl. Acad. Sci. U.S.A.">
        <title>Draft genome sequence of Camellia sinensis var. sinensis provides insights into the evolution of the tea genome and tea quality.</title>
        <authorList>
            <person name="Wei C."/>
            <person name="Yang H."/>
            <person name="Wang S."/>
            <person name="Zhao J."/>
            <person name="Liu C."/>
            <person name="Gao L."/>
            <person name="Xia E."/>
            <person name="Lu Y."/>
            <person name="Tai Y."/>
            <person name="She G."/>
            <person name="Sun J."/>
            <person name="Cao H."/>
            <person name="Tong W."/>
            <person name="Gao Q."/>
            <person name="Li Y."/>
            <person name="Deng W."/>
            <person name="Jiang X."/>
            <person name="Wang W."/>
            <person name="Chen Q."/>
            <person name="Zhang S."/>
            <person name="Li H."/>
            <person name="Wu J."/>
            <person name="Wang P."/>
            <person name="Li P."/>
            <person name="Shi C."/>
            <person name="Zheng F."/>
            <person name="Jian J."/>
            <person name="Huang B."/>
            <person name="Shan D."/>
            <person name="Shi M."/>
            <person name="Fang C."/>
            <person name="Yue Y."/>
            <person name="Li F."/>
            <person name="Li D."/>
            <person name="Wei S."/>
            <person name="Han B."/>
            <person name="Jiang C."/>
            <person name="Yin Y."/>
            <person name="Xia T."/>
            <person name="Zhang Z."/>
            <person name="Bennetzen J.L."/>
            <person name="Zhao S."/>
            <person name="Wan X."/>
        </authorList>
    </citation>
    <scope>NUCLEOTIDE SEQUENCE [LARGE SCALE GENOMIC DNA]</scope>
    <source>
        <strain evidence="2">cv. Shuchazao</strain>
        <tissue evidence="1">Leaf</tissue>
    </source>
</reference>
<comment type="caution">
    <text evidence="1">The sequence shown here is derived from an EMBL/GenBank/DDBJ whole genome shotgun (WGS) entry which is preliminary data.</text>
</comment>
<dbReference type="STRING" id="542762.A0A4V3WPU1"/>
<dbReference type="AlphaFoldDB" id="A0A4V3WPU1"/>
<protein>
    <submittedName>
        <fullName evidence="1">Uncharacterized protein</fullName>
    </submittedName>
</protein>
<keyword evidence="2" id="KW-1185">Reference proteome</keyword>
<name>A0A4V3WPU1_CAMSN</name>
<proteinExistence type="predicted"/>
<dbReference type="EMBL" id="SDRB02003467">
    <property type="protein sequence ID" value="THG17677.1"/>
    <property type="molecule type" value="Genomic_DNA"/>
</dbReference>
<evidence type="ECO:0000313" key="2">
    <source>
        <dbReference type="Proteomes" id="UP000306102"/>
    </source>
</evidence>
<dbReference type="Gene3D" id="3.40.50.720">
    <property type="entry name" value="NAD(P)-binding Rossmann-like Domain"/>
    <property type="match status" value="1"/>
</dbReference>
<dbReference type="Proteomes" id="UP000306102">
    <property type="component" value="Unassembled WGS sequence"/>
</dbReference>
<organism evidence="1 2">
    <name type="scientific">Camellia sinensis var. sinensis</name>
    <name type="common">China tea</name>
    <dbReference type="NCBI Taxonomy" id="542762"/>
    <lineage>
        <taxon>Eukaryota</taxon>
        <taxon>Viridiplantae</taxon>
        <taxon>Streptophyta</taxon>
        <taxon>Embryophyta</taxon>
        <taxon>Tracheophyta</taxon>
        <taxon>Spermatophyta</taxon>
        <taxon>Magnoliopsida</taxon>
        <taxon>eudicotyledons</taxon>
        <taxon>Gunneridae</taxon>
        <taxon>Pentapetalae</taxon>
        <taxon>asterids</taxon>
        <taxon>Ericales</taxon>
        <taxon>Theaceae</taxon>
        <taxon>Camellia</taxon>
    </lineage>
</organism>
<gene>
    <name evidence="1" type="ORF">TEA_014786</name>
</gene>
<accession>A0A4V3WPU1</accession>
<evidence type="ECO:0000313" key="1">
    <source>
        <dbReference type="EMBL" id="THG17677.1"/>
    </source>
</evidence>
<sequence>MADNDTATSVGQIVSLPFISIREQSSPMTVDLVGGVPVLEYFFRVSVIMSAASSFSSSVTAAVAAGFASSSSKTRKPTSKTLDFNLGFLSFSSLSSKTALKSLKPQVFSENRVGSGPALGTCMVSMPAMKPLTSIDFKTNIFKKEKITLDGHDEYIVRGGRDLFPLLLDVHLVSSTLTIKKQDPSSSVLHSKTLYPIDELQISQSTYAFLNPKQQTQFQVFKKLKNQKQNIYILANSSKS</sequence>